<accession>A0A166HC42</accession>
<organism evidence="1 2">
    <name type="scientific">Athelia psychrophila</name>
    <dbReference type="NCBI Taxonomy" id="1759441"/>
    <lineage>
        <taxon>Eukaryota</taxon>
        <taxon>Fungi</taxon>
        <taxon>Dikarya</taxon>
        <taxon>Basidiomycota</taxon>
        <taxon>Agaricomycotina</taxon>
        <taxon>Agaricomycetes</taxon>
        <taxon>Agaricomycetidae</taxon>
        <taxon>Atheliales</taxon>
        <taxon>Atheliaceae</taxon>
        <taxon>Athelia</taxon>
    </lineage>
</organism>
<proteinExistence type="predicted"/>
<gene>
    <name evidence="1" type="ORF">FIBSPDRAFT_863485</name>
</gene>
<reference evidence="1 2" key="1">
    <citation type="journal article" date="2016" name="Mol. Biol. Evol.">
        <title>Comparative Genomics of Early-Diverging Mushroom-Forming Fungi Provides Insights into the Origins of Lignocellulose Decay Capabilities.</title>
        <authorList>
            <person name="Nagy L.G."/>
            <person name="Riley R."/>
            <person name="Tritt A."/>
            <person name="Adam C."/>
            <person name="Daum C."/>
            <person name="Floudas D."/>
            <person name="Sun H."/>
            <person name="Yadav J.S."/>
            <person name="Pangilinan J."/>
            <person name="Larsson K.H."/>
            <person name="Matsuura K."/>
            <person name="Barry K."/>
            <person name="Labutti K."/>
            <person name="Kuo R."/>
            <person name="Ohm R.A."/>
            <person name="Bhattacharya S.S."/>
            <person name="Shirouzu T."/>
            <person name="Yoshinaga Y."/>
            <person name="Martin F.M."/>
            <person name="Grigoriev I.V."/>
            <person name="Hibbett D.S."/>
        </authorList>
    </citation>
    <scope>NUCLEOTIDE SEQUENCE [LARGE SCALE GENOMIC DNA]</scope>
    <source>
        <strain evidence="1 2">CBS 109695</strain>
    </source>
</reference>
<evidence type="ECO:0000313" key="1">
    <source>
        <dbReference type="EMBL" id="KZP18701.1"/>
    </source>
</evidence>
<dbReference type="AlphaFoldDB" id="A0A166HC42"/>
<name>A0A166HC42_9AGAM</name>
<keyword evidence="2" id="KW-1185">Reference proteome</keyword>
<dbReference type="EMBL" id="KV417570">
    <property type="protein sequence ID" value="KZP18701.1"/>
    <property type="molecule type" value="Genomic_DNA"/>
</dbReference>
<protein>
    <submittedName>
        <fullName evidence="1">Uncharacterized protein</fullName>
    </submittedName>
</protein>
<sequence length="51" mass="5772">MCAVRNSQDPGLYIRAGLLQPHRVTQFQSGSSSTKEHLRILNAQWKHIIAI</sequence>
<evidence type="ECO:0000313" key="2">
    <source>
        <dbReference type="Proteomes" id="UP000076532"/>
    </source>
</evidence>
<dbReference type="Proteomes" id="UP000076532">
    <property type="component" value="Unassembled WGS sequence"/>
</dbReference>